<reference evidence="1 2" key="1">
    <citation type="submission" date="2018-05" db="EMBL/GenBank/DDBJ databases">
        <title>A metagenomic window into the 2 km-deep terrestrial subsurface aquifer revealed taxonomically and functionally diverse microbial community comprising novel uncultured bacterial lineages.</title>
        <authorList>
            <person name="Kadnikov V.V."/>
            <person name="Mardanov A.V."/>
            <person name="Beletsky A.V."/>
            <person name="Banks D."/>
            <person name="Pimenov N.V."/>
            <person name="Frank Y.A."/>
            <person name="Karnachuk O.V."/>
            <person name="Ravin N.V."/>
        </authorList>
    </citation>
    <scope>NUCLEOTIDE SEQUENCE [LARGE SCALE GENOMIC DNA]</scope>
    <source>
        <strain evidence="1">BY</strain>
    </source>
</reference>
<organism evidence="1 2">
    <name type="scientific">Sumerlaea chitinivorans</name>
    <dbReference type="NCBI Taxonomy" id="2250252"/>
    <lineage>
        <taxon>Bacteria</taxon>
        <taxon>Candidatus Sumerlaeota</taxon>
        <taxon>Candidatus Sumerlaeia</taxon>
        <taxon>Candidatus Sumerlaeales</taxon>
        <taxon>Candidatus Sumerlaeaceae</taxon>
        <taxon>Candidatus Sumerlaea</taxon>
    </lineage>
</organism>
<dbReference type="Proteomes" id="UP000262583">
    <property type="component" value="Chromosome"/>
</dbReference>
<accession>A0A2Z4Y3E6</accession>
<dbReference type="AlphaFoldDB" id="A0A2Z4Y3E6"/>
<gene>
    <name evidence="1" type="ORF">BRCON_0356</name>
</gene>
<evidence type="ECO:0000313" key="1">
    <source>
        <dbReference type="EMBL" id="AXA35133.1"/>
    </source>
</evidence>
<proteinExistence type="predicted"/>
<name>A0A2Z4Y3E6_SUMC1</name>
<dbReference type="EMBL" id="CP030759">
    <property type="protein sequence ID" value="AXA35133.1"/>
    <property type="molecule type" value="Genomic_DNA"/>
</dbReference>
<dbReference type="KEGG" id="schv:BRCON_0356"/>
<sequence length="67" mass="7644">MLAKPMHIVRITPDLQLGAVMHFTKLKKEEAAIRPDSVLISCEYYSTNQVLFFTKLLFFPGRTCGRA</sequence>
<protein>
    <submittedName>
        <fullName evidence="1">Uncharacterized protein</fullName>
    </submittedName>
</protein>
<evidence type="ECO:0000313" key="2">
    <source>
        <dbReference type="Proteomes" id="UP000262583"/>
    </source>
</evidence>